<dbReference type="SUPFAM" id="SSF103481">
    <property type="entry name" value="Multidrug resistance efflux transporter EmrE"/>
    <property type="match status" value="2"/>
</dbReference>
<feature type="transmembrane region" description="Helical" evidence="6">
    <location>
        <begin position="178"/>
        <end position="197"/>
    </location>
</feature>
<feature type="transmembrane region" description="Helical" evidence="6">
    <location>
        <begin position="122"/>
        <end position="138"/>
    </location>
</feature>
<evidence type="ECO:0000313" key="8">
    <source>
        <dbReference type="EMBL" id="HER96624.1"/>
    </source>
</evidence>
<evidence type="ECO:0000256" key="2">
    <source>
        <dbReference type="ARBA" id="ARBA00022475"/>
    </source>
</evidence>
<evidence type="ECO:0000256" key="6">
    <source>
        <dbReference type="SAM" id="Phobius"/>
    </source>
</evidence>
<sequence length="299" mass="32277">MKTRTLQSDLLIVLATAIWGFAFVAQRVGMEHMGPFWFNALRFAMGSLVLVPLLRRRDPGALPATVQLRVGLLAGGILFLGASTQQIGLVYTTAGKAGFITGLYVVFVPLLGVLLKQRTYKEAWLGTGLAAAGMYLLSVAETPSVNPGDVLVLASAICWAFHIHLIDRYAHRMPPFRLAFMQFVACAGLSSLAAILWEAPSFLVARDAWGALLYAGVLSVGIGYTLQVVAQREAHPTHAAILFSLEAVFAALGGWWLLDETLTLRQLIGCGLMLGGMLLSQLRPFSRRSVPGAVHGNFK</sequence>
<dbReference type="InterPro" id="IPR000620">
    <property type="entry name" value="EamA_dom"/>
</dbReference>
<evidence type="ECO:0000256" key="4">
    <source>
        <dbReference type="ARBA" id="ARBA00022989"/>
    </source>
</evidence>
<organism evidence="8">
    <name type="scientific">Rhodothermus marinus</name>
    <name type="common">Rhodothermus obamensis</name>
    <dbReference type="NCBI Taxonomy" id="29549"/>
    <lineage>
        <taxon>Bacteria</taxon>
        <taxon>Pseudomonadati</taxon>
        <taxon>Rhodothermota</taxon>
        <taxon>Rhodothermia</taxon>
        <taxon>Rhodothermales</taxon>
        <taxon>Rhodothermaceae</taxon>
        <taxon>Rhodothermus</taxon>
    </lineage>
</organism>
<feature type="transmembrane region" description="Helical" evidence="6">
    <location>
        <begin position="209"/>
        <end position="227"/>
    </location>
</feature>
<keyword evidence="2" id="KW-1003">Cell membrane</keyword>
<dbReference type="Gene3D" id="1.10.3730.20">
    <property type="match status" value="1"/>
</dbReference>
<dbReference type="PANTHER" id="PTHR42920">
    <property type="entry name" value="OS03G0707200 PROTEIN-RELATED"/>
    <property type="match status" value="1"/>
</dbReference>
<feature type="transmembrane region" description="Helical" evidence="6">
    <location>
        <begin position="150"/>
        <end position="166"/>
    </location>
</feature>
<dbReference type="Pfam" id="PF00892">
    <property type="entry name" value="EamA"/>
    <property type="match status" value="2"/>
</dbReference>
<reference evidence="8" key="1">
    <citation type="journal article" date="2020" name="mSystems">
        <title>Genome- and Community-Level Interaction Insights into Carbon Utilization and Element Cycling Functions of Hydrothermarchaeota in Hydrothermal Sediment.</title>
        <authorList>
            <person name="Zhou Z."/>
            <person name="Liu Y."/>
            <person name="Xu W."/>
            <person name="Pan J."/>
            <person name="Luo Z.H."/>
            <person name="Li M."/>
        </authorList>
    </citation>
    <scope>NUCLEOTIDE SEQUENCE [LARGE SCALE GENOMIC DNA]</scope>
    <source>
        <strain evidence="8">SpSt-143</strain>
    </source>
</reference>
<feature type="transmembrane region" description="Helical" evidence="6">
    <location>
        <begin position="264"/>
        <end position="282"/>
    </location>
</feature>
<proteinExistence type="predicted"/>
<feature type="domain" description="EamA" evidence="7">
    <location>
        <begin position="9"/>
        <end position="138"/>
    </location>
</feature>
<comment type="subcellular location">
    <subcellularLocation>
        <location evidence="1">Cell membrane</location>
        <topology evidence="1">Multi-pass membrane protein</topology>
    </subcellularLocation>
</comment>
<feature type="transmembrane region" description="Helical" evidence="6">
    <location>
        <begin position="97"/>
        <end position="115"/>
    </location>
</feature>
<name>A0A7V2F6L2_RHOMR</name>
<evidence type="ECO:0000256" key="3">
    <source>
        <dbReference type="ARBA" id="ARBA00022692"/>
    </source>
</evidence>
<accession>A0A7V2F6L2</accession>
<feature type="transmembrane region" description="Helical" evidence="6">
    <location>
        <begin position="66"/>
        <end position="91"/>
    </location>
</feature>
<dbReference type="GO" id="GO:0005886">
    <property type="term" value="C:plasma membrane"/>
    <property type="evidence" value="ECO:0007669"/>
    <property type="project" value="UniProtKB-SubCell"/>
</dbReference>
<feature type="transmembrane region" description="Helical" evidence="6">
    <location>
        <begin position="35"/>
        <end position="54"/>
    </location>
</feature>
<feature type="domain" description="EamA" evidence="7">
    <location>
        <begin position="147"/>
        <end position="279"/>
    </location>
</feature>
<dbReference type="AlphaFoldDB" id="A0A7V2F6L2"/>
<dbReference type="PANTHER" id="PTHR42920:SF5">
    <property type="entry name" value="EAMA DOMAIN-CONTAINING PROTEIN"/>
    <property type="match status" value="1"/>
</dbReference>
<dbReference type="InterPro" id="IPR037185">
    <property type="entry name" value="EmrE-like"/>
</dbReference>
<protein>
    <submittedName>
        <fullName evidence="8">DMT family transporter</fullName>
    </submittedName>
</protein>
<keyword evidence="3 6" id="KW-0812">Transmembrane</keyword>
<feature type="transmembrane region" description="Helical" evidence="6">
    <location>
        <begin position="239"/>
        <end position="258"/>
    </location>
</feature>
<evidence type="ECO:0000259" key="7">
    <source>
        <dbReference type="Pfam" id="PF00892"/>
    </source>
</evidence>
<dbReference type="InterPro" id="IPR051258">
    <property type="entry name" value="Diverse_Substrate_Transporter"/>
</dbReference>
<evidence type="ECO:0000256" key="1">
    <source>
        <dbReference type="ARBA" id="ARBA00004651"/>
    </source>
</evidence>
<dbReference type="EMBL" id="DSGB01000006">
    <property type="protein sequence ID" value="HER96624.1"/>
    <property type="molecule type" value="Genomic_DNA"/>
</dbReference>
<evidence type="ECO:0000256" key="5">
    <source>
        <dbReference type="ARBA" id="ARBA00023136"/>
    </source>
</evidence>
<gene>
    <name evidence="8" type="ORF">ENO59_08935</name>
</gene>
<keyword evidence="5 6" id="KW-0472">Membrane</keyword>
<keyword evidence="4 6" id="KW-1133">Transmembrane helix</keyword>
<comment type="caution">
    <text evidence="8">The sequence shown here is derived from an EMBL/GenBank/DDBJ whole genome shotgun (WGS) entry which is preliminary data.</text>
</comment>